<comment type="caution">
    <text evidence="2">The sequence shown here is derived from an EMBL/GenBank/DDBJ whole genome shotgun (WGS) entry which is preliminary data.</text>
</comment>
<dbReference type="EMBL" id="LJQP01000045">
    <property type="protein sequence ID" value="KPX76588.1"/>
    <property type="molecule type" value="Genomic_DNA"/>
</dbReference>
<protein>
    <submittedName>
        <fullName evidence="2">Uncharacterized protein</fullName>
    </submittedName>
</protein>
<proteinExistence type="predicted"/>
<evidence type="ECO:0000313" key="3">
    <source>
        <dbReference type="Proteomes" id="UP000050265"/>
    </source>
</evidence>
<accession>A0A0P9UFE8</accession>
<gene>
    <name evidence="2" type="ORF">ALO35_04206</name>
</gene>
<sequence>MPSAKLYQGSTMASYHHHHSQHWISKESPMPDSPKESSTLKPYYAALNRLVAGKSEVVPPGTKITLNAVAMEAGKSAGSIKKQRSVYAALIREIKQRAKEQEEQSLPGALKIRDAKAKTAKAKAEAGSFEDKYKAALGRELMLLRAWEKSERRLRQLDNVVPIHPPNRP</sequence>
<dbReference type="PATRIC" id="fig|53707.9.peg.6253"/>
<reference evidence="2 3" key="1">
    <citation type="submission" date="2015-09" db="EMBL/GenBank/DDBJ databases">
        <title>Genome announcement of multiple Pseudomonas syringae strains.</title>
        <authorList>
            <person name="Thakur S."/>
            <person name="Wang P.W."/>
            <person name="Gong Y."/>
            <person name="Weir B.S."/>
            <person name="Guttman D.S."/>
        </authorList>
    </citation>
    <scope>NUCLEOTIDE SEQUENCE [LARGE SCALE GENOMIC DNA]</scope>
    <source>
        <strain evidence="2 3">ICMP3507</strain>
    </source>
</reference>
<name>A0A0P9UFE8_PSEAV</name>
<dbReference type="Proteomes" id="UP000050265">
    <property type="component" value="Unassembled WGS sequence"/>
</dbReference>
<organism evidence="2 3">
    <name type="scientific">Pseudomonas amygdali pv. lachrymans</name>
    <name type="common">Pseudomonas syringae pv. lachrymans</name>
    <dbReference type="NCBI Taxonomy" id="53707"/>
    <lineage>
        <taxon>Bacteria</taxon>
        <taxon>Pseudomonadati</taxon>
        <taxon>Pseudomonadota</taxon>
        <taxon>Gammaproteobacteria</taxon>
        <taxon>Pseudomonadales</taxon>
        <taxon>Pseudomonadaceae</taxon>
        <taxon>Pseudomonas</taxon>
        <taxon>Pseudomonas amygdali</taxon>
    </lineage>
</organism>
<evidence type="ECO:0000256" key="1">
    <source>
        <dbReference type="SAM" id="MobiDB-lite"/>
    </source>
</evidence>
<evidence type="ECO:0000313" key="2">
    <source>
        <dbReference type="EMBL" id="KPX76588.1"/>
    </source>
</evidence>
<feature type="region of interest" description="Disordered" evidence="1">
    <location>
        <begin position="18"/>
        <end position="37"/>
    </location>
</feature>
<dbReference type="AlphaFoldDB" id="A0A0P9UFE8"/>